<dbReference type="AlphaFoldDB" id="A0AAV4H389"/>
<evidence type="ECO:0000313" key="3">
    <source>
        <dbReference type="Proteomes" id="UP000762676"/>
    </source>
</evidence>
<gene>
    <name evidence="2" type="ORF">ElyMa_004355300</name>
</gene>
<sequence length="114" mass="12492">MTSLSHQYKDEGVRHLIASPPSSFECYLIKFCSKTPPHRPHTRTSILDSSAPITCPSPQTTQDNTNNTSTALPPALSTPSFPSPHDLVPTVSFKTPQKCPTTTTKSLRTRRGDN</sequence>
<reference evidence="2 3" key="1">
    <citation type="journal article" date="2021" name="Elife">
        <title>Chloroplast acquisition without the gene transfer in kleptoplastic sea slugs, Plakobranchus ocellatus.</title>
        <authorList>
            <person name="Maeda T."/>
            <person name="Takahashi S."/>
            <person name="Yoshida T."/>
            <person name="Shimamura S."/>
            <person name="Takaki Y."/>
            <person name="Nagai Y."/>
            <person name="Toyoda A."/>
            <person name="Suzuki Y."/>
            <person name="Arimoto A."/>
            <person name="Ishii H."/>
            <person name="Satoh N."/>
            <person name="Nishiyama T."/>
            <person name="Hasebe M."/>
            <person name="Maruyama T."/>
            <person name="Minagawa J."/>
            <person name="Obokata J."/>
            <person name="Shigenobu S."/>
        </authorList>
    </citation>
    <scope>NUCLEOTIDE SEQUENCE [LARGE SCALE GENOMIC DNA]</scope>
</reference>
<dbReference type="EMBL" id="BMAT01008781">
    <property type="protein sequence ID" value="GFR92512.1"/>
    <property type="molecule type" value="Genomic_DNA"/>
</dbReference>
<feature type="compositionally biased region" description="Low complexity" evidence="1">
    <location>
        <begin position="94"/>
        <end position="105"/>
    </location>
</feature>
<accession>A0AAV4H389</accession>
<feature type="compositionally biased region" description="Low complexity" evidence="1">
    <location>
        <begin position="56"/>
        <end position="70"/>
    </location>
</feature>
<proteinExistence type="predicted"/>
<comment type="caution">
    <text evidence="2">The sequence shown here is derived from an EMBL/GenBank/DDBJ whole genome shotgun (WGS) entry which is preliminary data.</text>
</comment>
<evidence type="ECO:0000313" key="2">
    <source>
        <dbReference type="EMBL" id="GFR92512.1"/>
    </source>
</evidence>
<name>A0AAV4H389_9GAST</name>
<organism evidence="2 3">
    <name type="scientific">Elysia marginata</name>
    <dbReference type="NCBI Taxonomy" id="1093978"/>
    <lineage>
        <taxon>Eukaryota</taxon>
        <taxon>Metazoa</taxon>
        <taxon>Spiralia</taxon>
        <taxon>Lophotrochozoa</taxon>
        <taxon>Mollusca</taxon>
        <taxon>Gastropoda</taxon>
        <taxon>Heterobranchia</taxon>
        <taxon>Euthyneura</taxon>
        <taxon>Panpulmonata</taxon>
        <taxon>Sacoglossa</taxon>
        <taxon>Placobranchoidea</taxon>
        <taxon>Plakobranchidae</taxon>
        <taxon>Elysia</taxon>
    </lineage>
</organism>
<dbReference type="Proteomes" id="UP000762676">
    <property type="component" value="Unassembled WGS sequence"/>
</dbReference>
<feature type="compositionally biased region" description="Polar residues" evidence="1">
    <location>
        <begin position="43"/>
        <end position="52"/>
    </location>
</feature>
<evidence type="ECO:0000256" key="1">
    <source>
        <dbReference type="SAM" id="MobiDB-lite"/>
    </source>
</evidence>
<feature type="region of interest" description="Disordered" evidence="1">
    <location>
        <begin position="36"/>
        <end position="114"/>
    </location>
</feature>
<protein>
    <submittedName>
        <fullName evidence="2">Uncharacterized protein</fullName>
    </submittedName>
</protein>
<keyword evidence="3" id="KW-1185">Reference proteome</keyword>